<dbReference type="Pfam" id="PF02839">
    <property type="entry name" value="CBM_5_12"/>
    <property type="match status" value="1"/>
</dbReference>
<dbReference type="InterPro" id="IPR001223">
    <property type="entry name" value="Glyco_hydro18_cat"/>
</dbReference>
<dbReference type="InterPro" id="IPR001579">
    <property type="entry name" value="Glyco_hydro_18_chit_AS"/>
</dbReference>
<dbReference type="Gene3D" id="3.20.20.80">
    <property type="entry name" value="Glycosidases"/>
    <property type="match status" value="1"/>
</dbReference>
<protein>
    <recommendedName>
        <fullName evidence="3">chitinase</fullName>
        <ecNumber evidence="3">3.2.1.14</ecNumber>
    </recommendedName>
</protein>
<feature type="domain" description="PKD" evidence="11">
    <location>
        <begin position="329"/>
        <end position="417"/>
    </location>
</feature>
<keyword evidence="5" id="KW-0146">Chitin degradation</keyword>
<dbReference type="GO" id="GO:0008061">
    <property type="term" value="F:chitin binding"/>
    <property type="evidence" value="ECO:0007669"/>
    <property type="project" value="InterPro"/>
</dbReference>
<dbReference type="GO" id="GO:0008843">
    <property type="term" value="F:endochitinase activity"/>
    <property type="evidence" value="ECO:0007669"/>
    <property type="project" value="UniProtKB-EC"/>
</dbReference>
<dbReference type="InterPro" id="IPR050314">
    <property type="entry name" value="Glycosyl_Hydrlase_18"/>
</dbReference>
<evidence type="ECO:0000256" key="2">
    <source>
        <dbReference type="ARBA" id="ARBA00009121"/>
    </source>
</evidence>
<evidence type="ECO:0000256" key="6">
    <source>
        <dbReference type="ARBA" id="ARBA00023277"/>
    </source>
</evidence>
<keyword evidence="4 9" id="KW-0378">Hydrolase</keyword>
<evidence type="ECO:0000256" key="9">
    <source>
        <dbReference type="RuleBase" id="RU000489"/>
    </source>
</evidence>
<dbReference type="Gene3D" id="3.10.50.10">
    <property type="match status" value="1"/>
</dbReference>
<feature type="domain" description="PKD" evidence="11">
    <location>
        <begin position="240"/>
        <end position="328"/>
    </location>
</feature>
<dbReference type="PROSITE" id="PS01095">
    <property type="entry name" value="GH18_1"/>
    <property type="match status" value="1"/>
</dbReference>
<dbReference type="SMART" id="SM00495">
    <property type="entry name" value="ChtBD3"/>
    <property type="match status" value="2"/>
</dbReference>
<comment type="catalytic activity">
    <reaction evidence="1">
        <text>Random endo-hydrolysis of N-acetyl-beta-D-glucosaminide (1-&gt;4)-beta-linkages in chitin and chitodextrins.</text>
        <dbReference type="EC" id="3.2.1.14"/>
    </reaction>
</comment>
<keyword evidence="8" id="KW-0624">Polysaccharide degradation</keyword>
<comment type="caution">
    <text evidence="13">The sequence shown here is derived from an EMBL/GenBank/DDBJ whole genome shotgun (WGS) entry which is preliminary data.</text>
</comment>
<keyword evidence="7 9" id="KW-0326">Glycosidase</keyword>
<dbReference type="EMBL" id="BMXA01000001">
    <property type="protein sequence ID" value="GGZ98009.1"/>
    <property type="molecule type" value="Genomic_DNA"/>
</dbReference>
<dbReference type="PANTHER" id="PTHR11177:SF317">
    <property type="entry name" value="CHITINASE 12-RELATED"/>
    <property type="match status" value="1"/>
</dbReference>
<dbReference type="Gene3D" id="2.60.40.10">
    <property type="entry name" value="Immunoglobulins"/>
    <property type="match status" value="3"/>
</dbReference>
<feature type="domain" description="GH18" evidence="12">
    <location>
        <begin position="420"/>
        <end position="784"/>
    </location>
</feature>
<evidence type="ECO:0000256" key="1">
    <source>
        <dbReference type="ARBA" id="ARBA00000822"/>
    </source>
</evidence>
<keyword evidence="6" id="KW-0119">Carbohydrate metabolism</keyword>
<dbReference type="GO" id="GO:0005576">
    <property type="term" value="C:extracellular region"/>
    <property type="evidence" value="ECO:0007669"/>
    <property type="project" value="InterPro"/>
</dbReference>
<evidence type="ECO:0000256" key="3">
    <source>
        <dbReference type="ARBA" id="ARBA00012729"/>
    </source>
</evidence>
<evidence type="ECO:0000256" key="4">
    <source>
        <dbReference type="ARBA" id="ARBA00022801"/>
    </source>
</evidence>
<dbReference type="SUPFAM" id="SSF51055">
    <property type="entry name" value="Carbohydrate binding domain"/>
    <property type="match status" value="1"/>
</dbReference>
<evidence type="ECO:0000259" key="11">
    <source>
        <dbReference type="PROSITE" id="PS50093"/>
    </source>
</evidence>
<dbReference type="SMART" id="SM00089">
    <property type="entry name" value="PKD"/>
    <property type="match status" value="3"/>
</dbReference>
<dbReference type="InterPro" id="IPR022409">
    <property type="entry name" value="PKD/Chitinase_dom"/>
</dbReference>
<evidence type="ECO:0000313" key="14">
    <source>
        <dbReference type="Proteomes" id="UP000614811"/>
    </source>
</evidence>
<name>A0A918RK40_9GAMM</name>
<dbReference type="Gene3D" id="2.10.10.20">
    <property type="entry name" value="Carbohydrate-binding module superfamily 5/12"/>
    <property type="match status" value="1"/>
</dbReference>
<dbReference type="InterPro" id="IPR003610">
    <property type="entry name" value="CBM5/12"/>
</dbReference>
<feature type="chain" id="PRO_5036896577" description="chitinase" evidence="10">
    <location>
        <begin position="23"/>
        <end position="784"/>
    </location>
</feature>
<dbReference type="InterPro" id="IPR035986">
    <property type="entry name" value="PKD_dom_sf"/>
</dbReference>
<dbReference type="InterPro" id="IPR017853">
    <property type="entry name" value="GH"/>
</dbReference>
<dbReference type="GO" id="GO:0030246">
    <property type="term" value="F:carbohydrate binding"/>
    <property type="evidence" value="ECO:0007669"/>
    <property type="project" value="InterPro"/>
</dbReference>
<dbReference type="CDD" id="cd12215">
    <property type="entry name" value="ChiC_BD"/>
    <property type="match status" value="1"/>
</dbReference>
<accession>A0A918RK40</accession>
<evidence type="ECO:0000259" key="12">
    <source>
        <dbReference type="PROSITE" id="PS51910"/>
    </source>
</evidence>
<dbReference type="InterPro" id="IPR013783">
    <property type="entry name" value="Ig-like_fold"/>
</dbReference>
<evidence type="ECO:0000313" key="13">
    <source>
        <dbReference type="EMBL" id="GGZ98009.1"/>
    </source>
</evidence>
<dbReference type="GO" id="GO:0000272">
    <property type="term" value="P:polysaccharide catabolic process"/>
    <property type="evidence" value="ECO:0007669"/>
    <property type="project" value="UniProtKB-KW"/>
</dbReference>
<evidence type="ECO:0000256" key="8">
    <source>
        <dbReference type="ARBA" id="ARBA00023326"/>
    </source>
</evidence>
<evidence type="ECO:0000256" key="10">
    <source>
        <dbReference type="SAM" id="SignalP"/>
    </source>
</evidence>
<dbReference type="InterPro" id="IPR011583">
    <property type="entry name" value="Chitinase_II/V-like_cat"/>
</dbReference>
<proteinExistence type="inferred from homology"/>
<reference evidence="13" key="2">
    <citation type="submission" date="2020-09" db="EMBL/GenBank/DDBJ databases">
        <authorList>
            <person name="Sun Q."/>
            <person name="Kim S."/>
        </authorList>
    </citation>
    <scope>NUCLEOTIDE SEQUENCE</scope>
    <source>
        <strain evidence="13">KCTC 12711</strain>
    </source>
</reference>
<dbReference type="GO" id="GO:0006032">
    <property type="term" value="P:chitin catabolic process"/>
    <property type="evidence" value="ECO:0007669"/>
    <property type="project" value="UniProtKB-KW"/>
</dbReference>
<organism evidence="13 14">
    <name type="scientific">Arenicella chitinivorans</name>
    <dbReference type="NCBI Taxonomy" id="1329800"/>
    <lineage>
        <taxon>Bacteria</taxon>
        <taxon>Pseudomonadati</taxon>
        <taxon>Pseudomonadota</taxon>
        <taxon>Gammaproteobacteria</taxon>
        <taxon>Arenicellales</taxon>
        <taxon>Arenicellaceae</taxon>
        <taxon>Arenicella</taxon>
    </lineage>
</organism>
<evidence type="ECO:0000256" key="7">
    <source>
        <dbReference type="ARBA" id="ARBA00023295"/>
    </source>
</evidence>
<dbReference type="PANTHER" id="PTHR11177">
    <property type="entry name" value="CHITINASE"/>
    <property type="match status" value="1"/>
</dbReference>
<dbReference type="CDD" id="cd06548">
    <property type="entry name" value="GH18_chitinase"/>
    <property type="match status" value="1"/>
</dbReference>
<dbReference type="CDD" id="cd00146">
    <property type="entry name" value="PKD"/>
    <property type="match status" value="3"/>
</dbReference>
<feature type="domain" description="PKD" evidence="11">
    <location>
        <begin position="87"/>
        <end position="168"/>
    </location>
</feature>
<dbReference type="Pfam" id="PF00704">
    <property type="entry name" value="Glyco_hydro_18"/>
    <property type="match status" value="1"/>
</dbReference>
<keyword evidence="14" id="KW-1185">Reference proteome</keyword>
<dbReference type="PROSITE" id="PS51910">
    <property type="entry name" value="GH18_2"/>
    <property type="match status" value="1"/>
</dbReference>
<comment type="similarity">
    <text evidence="2">Belongs to the glycosyl hydrolase 18 family. Chitinase class II subfamily.</text>
</comment>
<dbReference type="AlphaFoldDB" id="A0A918RK40"/>
<dbReference type="InterPro" id="IPR000601">
    <property type="entry name" value="PKD_dom"/>
</dbReference>
<evidence type="ECO:0000256" key="5">
    <source>
        <dbReference type="ARBA" id="ARBA00023024"/>
    </source>
</evidence>
<feature type="signal peptide" evidence="10">
    <location>
        <begin position="1"/>
        <end position="22"/>
    </location>
</feature>
<dbReference type="Proteomes" id="UP000614811">
    <property type="component" value="Unassembled WGS sequence"/>
</dbReference>
<dbReference type="InterPro" id="IPR036573">
    <property type="entry name" value="CBM_sf_5/12"/>
</dbReference>
<dbReference type="SMART" id="SM00636">
    <property type="entry name" value="Glyco_18"/>
    <property type="match status" value="1"/>
</dbReference>
<dbReference type="SUPFAM" id="SSF49299">
    <property type="entry name" value="PKD domain"/>
    <property type="match status" value="3"/>
</dbReference>
<sequence length="784" mass="80026">MYKLVKSLTIATAGLFSATAFAVDCSSLNSWSASQVYNGGDTVEANGSAYSANWWTQGNDPVTNSGPSGSGQPWSVLGLCDGGSNQSPVANANGPYSGTVGSNIAFSSAGSSDSDGQIVSYSWNFGDGASSSAASPAHVYSSAGNYTVALTVTDDDGATSSASTSATISGGTSGGCNGLPTYSAGQSYSAGQHVSNVNKEFVCNVAGWCSSSAAWAYEPGVGAHWQDAWSEVGDCSGNAAPSADANGPYSGTAGSAISFSSAGSVDPDGQIVGYSWSFGDGGSATGANPTHTYATAGNYTVTLTVTDNGGASASNSTTATISSVGGNLDPVANANGPYSALVGNSIAFSSAGSQDSDGNIVSYAWDFGDGASSSAATPAHAYATAGNYTVSLTVTDDDGATNTSSTTATINTSNPPTGNKKVVGYFTEWGVYGRNYHIKNLVTSGSAEKLTHIVYAFGNVQNGECKIGDSYAAYDKYYDAGASVDGTSDTWDAGALRGNFNQIRKLKAMYPNIKVVWSFGGWTWSGGFGQAAANAQAFADSCYNLVNDARWSDVFDGIDIDWEYPNACGLSCDSSGPAAYPTLMGALRARFGNQLVTSAIGAGSAKLNAADYGPAAQYLDFYMLMTYDFFGAFDADGPTAPHSPLTAYPGIPIADFHSDNGVQLLKSFGVPSEKILLGIGFYGRGWTGVSQSAPGGSASGAAQGTYEAGIEDYKVLKNSCPATGVVAGTAYAYCGNNWWSFDTPATIQGKMNYANQQGLGGAFFWEFSGDTANGELIQAISDGL</sequence>
<dbReference type="EC" id="3.2.1.14" evidence="3"/>
<reference evidence="13" key="1">
    <citation type="journal article" date="2014" name="Int. J. Syst. Evol. Microbiol.">
        <title>Complete genome sequence of Corynebacterium casei LMG S-19264T (=DSM 44701T), isolated from a smear-ripened cheese.</title>
        <authorList>
            <consortium name="US DOE Joint Genome Institute (JGI-PGF)"/>
            <person name="Walter F."/>
            <person name="Albersmeier A."/>
            <person name="Kalinowski J."/>
            <person name="Ruckert C."/>
        </authorList>
    </citation>
    <scope>NUCLEOTIDE SEQUENCE</scope>
    <source>
        <strain evidence="13">KCTC 12711</strain>
    </source>
</reference>
<dbReference type="SUPFAM" id="SSF51445">
    <property type="entry name" value="(Trans)glycosidases"/>
    <property type="match status" value="1"/>
</dbReference>
<dbReference type="PROSITE" id="PS50093">
    <property type="entry name" value="PKD"/>
    <property type="match status" value="3"/>
</dbReference>
<dbReference type="SUPFAM" id="SSF54556">
    <property type="entry name" value="Chitinase insertion domain"/>
    <property type="match status" value="1"/>
</dbReference>
<dbReference type="InterPro" id="IPR029070">
    <property type="entry name" value="Chitinase_insertion_sf"/>
</dbReference>
<gene>
    <name evidence="13" type="ORF">GCM10008090_02930</name>
</gene>
<keyword evidence="10" id="KW-0732">Signal</keyword>
<dbReference type="Pfam" id="PF18911">
    <property type="entry name" value="PKD_4"/>
    <property type="match status" value="3"/>
</dbReference>